<proteinExistence type="predicted"/>
<dbReference type="EMBL" id="OU963865">
    <property type="protein sequence ID" value="CAH0388442.1"/>
    <property type="molecule type" value="Genomic_DNA"/>
</dbReference>
<evidence type="ECO:0000313" key="2">
    <source>
        <dbReference type="EMBL" id="CAH0388442.1"/>
    </source>
</evidence>
<dbReference type="Proteomes" id="UP001152759">
    <property type="component" value="Chromosome 4"/>
</dbReference>
<organism evidence="2 3">
    <name type="scientific">Bemisia tabaci</name>
    <name type="common">Sweetpotato whitefly</name>
    <name type="synonym">Aleurodes tabaci</name>
    <dbReference type="NCBI Taxonomy" id="7038"/>
    <lineage>
        <taxon>Eukaryota</taxon>
        <taxon>Metazoa</taxon>
        <taxon>Ecdysozoa</taxon>
        <taxon>Arthropoda</taxon>
        <taxon>Hexapoda</taxon>
        <taxon>Insecta</taxon>
        <taxon>Pterygota</taxon>
        <taxon>Neoptera</taxon>
        <taxon>Paraneoptera</taxon>
        <taxon>Hemiptera</taxon>
        <taxon>Sternorrhyncha</taxon>
        <taxon>Aleyrodoidea</taxon>
        <taxon>Aleyrodidae</taxon>
        <taxon>Aleyrodinae</taxon>
        <taxon>Bemisia</taxon>
    </lineage>
</organism>
<evidence type="ECO:0000313" key="3">
    <source>
        <dbReference type="Proteomes" id="UP001152759"/>
    </source>
</evidence>
<evidence type="ECO:0008006" key="4">
    <source>
        <dbReference type="Google" id="ProtNLM"/>
    </source>
</evidence>
<gene>
    <name evidence="2" type="ORF">BEMITA_LOCUS7354</name>
</gene>
<accession>A0A9P0ADG1</accession>
<keyword evidence="3" id="KW-1185">Reference proteome</keyword>
<sequence>MAKKKRMMNTDIGQYVKEKTSPPPASPSNFVERSELCPSKGDTHECCCSEPTITLENLPKNHCPLSRHLFKSEETSAKRPTELVEIIQNNAQKQVTIQESEATQSPPIAQRRITKKEDIDKLMLCDFPLTKRRKIREWNEKLKTPENADKLIASIINEKVTKRSSYPNFTGRNVISVLIGAEKAGLLSWDGKARNKIKKFPFKELQFYHIILEIVKYHHYPMPIDEANLKYSLGQWFSQTANKRKKLSSQTSVDSSQGSEILSSEESGKENEN</sequence>
<name>A0A9P0ADG1_BEMTA</name>
<reference evidence="2" key="1">
    <citation type="submission" date="2021-12" db="EMBL/GenBank/DDBJ databases">
        <authorList>
            <person name="King R."/>
        </authorList>
    </citation>
    <scope>NUCLEOTIDE SEQUENCE</scope>
</reference>
<feature type="compositionally biased region" description="Low complexity" evidence="1">
    <location>
        <begin position="248"/>
        <end position="259"/>
    </location>
</feature>
<evidence type="ECO:0000256" key="1">
    <source>
        <dbReference type="SAM" id="MobiDB-lite"/>
    </source>
</evidence>
<feature type="region of interest" description="Disordered" evidence="1">
    <location>
        <begin position="246"/>
        <end position="273"/>
    </location>
</feature>
<feature type="region of interest" description="Disordered" evidence="1">
    <location>
        <begin position="1"/>
        <end position="34"/>
    </location>
</feature>
<dbReference type="AlphaFoldDB" id="A0A9P0ADG1"/>
<protein>
    <recommendedName>
        <fullName evidence="4">DUF4806 domain-containing protein</fullName>
    </recommendedName>
</protein>